<feature type="compositionally biased region" description="Low complexity" evidence="3">
    <location>
        <begin position="166"/>
        <end position="186"/>
    </location>
</feature>
<comment type="caution">
    <text evidence="5">The sequence shown here is derived from an EMBL/GenBank/DDBJ whole genome shotgun (WGS) entry which is preliminary data.</text>
</comment>
<evidence type="ECO:0000256" key="2">
    <source>
        <dbReference type="ARBA" id="ARBA00023172"/>
    </source>
</evidence>
<dbReference type="Gene3D" id="1.10.443.10">
    <property type="entry name" value="Intergrase catalytic core"/>
    <property type="match status" value="1"/>
</dbReference>
<sequence length="642" mass="70723">MKIQFRCRNGCSGAGSSPIAQHTAAVLSYPDSFPIDRAASSAMPNSAHRSMKIRLVLIYMLAPKGVNPSEPPLWPNRPLFYPGTRAAALQSALALTPWRWPARAAIPARVPWHLPVPTARPPLSAARPAAPTRRSCWQVAVPGRLRDAGWTAAARFSAQAYGSVSAARRATAPRATAPTPAGRPPGSVARYREWRCRVARPGRRRTSPSDERPNQRRRPAPHRIARLFSQPVRRRRHRGGGRRLHDGASQGAAGRSPCAQVHGAARQGNGQGAQRLRQRGRCAELIAKQRQRRAPVRESAGRAGGAAGRERDADDLQLHPREGEPIGQAMSKLDRYIKAATRDNTRQSYHIAIEHFEVAWGGLLPATADSVARYLADHAETLAVSTLRQRLAALAQWHSQQGFVDPTKTPIVRQTMRGIQTLHPAQVKRAKPFQLDQLDQVDRWLTASIAHARAADHRADELRHKRNRAFLLLGFWRGFRGDELTRLRIEHVEVASGEGMVCFLPRTKGDRQMKGGTFRAPALSRLCPVTAYQDWIAAARLDAGPVFGSVDRWGNIGDAALHIDSLVPMLRGILNGAAVAAPELYSAHSLRRGFASWAAANGWDLKTLMEHVGWKNAQSAMRYIDSADPFNQRRIEALLTAS</sequence>
<dbReference type="Pfam" id="PF00589">
    <property type="entry name" value="Phage_integrase"/>
    <property type="match status" value="1"/>
</dbReference>
<feature type="domain" description="Tyr recombinase" evidence="4">
    <location>
        <begin position="430"/>
        <end position="637"/>
    </location>
</feature>
<dbReference type="SUPFAM" id="SSF56349">
    <property type="entry name" value="DNA breaking-rejoining enzymes"/>
    <property type="match status" value="1"/>
</dbReference>
<dbReference type="SUPFAM" id="SSF47823">
    <property type="entry name" value="lambda integrase-like, N-terminal domain"/>
    <property type="match status" value="1"/>
</dbReference>
<organism evidence="5">
    <name type="scientific">Tanacetum cinerariifolium</name>
    <name type="common">Dalmatian daisy</name>
    <name type="synonym">Chrysanthemum cinerariifolium</name>
    <dbReference type="NCBI Taxonomy" id="118510"/>
    <lineage>
        <taxon>Eukaryota</taxon>
        <taxon>Viridiplantae</taxon>
        <taxon>Streptophyta</taxon>
        <taxon>Embryophyta</taxon>
        <taxon>Tracheophyta</taxon>
        <taxon>Spermatophyta</taxon>
        <taxon>Magnoliopsida</taxon>
        <taxon>eudicotyledons</taxon>
        <taxon>Gunneridae</taxon>
        <taxon>Pentapetalae</taxon>
        <taxon>asterids</taxon>
        <taxon>campanulids</taxon>
        <taxon>Asterales</taxon>
        <taxon>Asteraceae</taxon>
        <taxon>Asteroideae</taxon>
        <taxon>Anthemideae</taxon>
        <taxon>Anthemidinae</taxon>
        <taxon>Tanacetum</taxon>
    </lineage>
</organism>
<dbReference type="GO" id="GO:0003677">
    <property type="term" value="F:DNA binding"/>
    <property type="evidence" value="ECO:0007669"/>
    <property type="project" value="UniProtKB-KW"/>
</dbReference>
<feature type="compositionally biased region" description="Basic residues" evidence="3">
    <location>
        <begin position="232"/>
        <end position="242"/>
    </location>
</feature>
<evidence type="ECO:0000259" key="4">
    <source>
        <dbReference type="PROSITE" id="PS51898"/>
    </source>
</evidence>
<evidence type="ECO:0000313" key="5">
    <source>
        <dbReference type="EMBL" id="GEU29187.1"/>
    </source>
</evidence>
<evidence type="ECO:0000256" key="1">
    <source>
        <dbReference type="ARBA" id="ARBA00023125"/>
    </source>
</evidence>
<feature type="compositionally biased region" description="Basic residues" evidence="3">
    <location>
        <begin position="215"/>
        <end position="225"/>
    </location>
</feature>
<dbReference type="InterPro" id="IPR013762">
    <property type="entry name" value="Integrase-like_cat_sf"/>
</dbReference>
<dbReference type="PROSITE" id="PS51898">
    <property type="entry name" value="TYR_RECOMBINASE"/>
    <property type="match status" value="1"/>
</dbReference>
<dbReference type="PANTHER" id="PTHR34605">
    <property type="entry name" value="PHAGE_INTEGRASE DOMAIN-CONTAINING PROTEIN"/>
    <property type="match status" value="1"/>
</dbReference>
<name>A0A699GI60_TANCI</name>
<dbReference type="Gene3D" id="1.10.150.130">
    <property type="match status" value="1"/>
</dbReference>
<dbReference type="PANTHER" id="PTHR34605:SF3">
    <property type="entry name" value="P CELL-TYPE AGGLUTINATION PROTEIN MAP4-LIKE-RELATED"/>
    <property type="match status" value="1"/>
</dbReference>
<dbReference type="InterPro" id="IPR002104">
    <property type="entry name" value="Integrase_catalytic"/>
</dbReference>
<dbReference type="AlphaFoldDB" id="A0A699GI60"/>
<dbReference type="GO" id="GO:0006310">
    <property type="term" value="P:DNA recombination"/>
    <property type="evidence" value="ECO:0007669"/>
    <property type="project" value="UniProtKB-KW"/>
</dbReference>
<dbReference type="GO" id="GO:0015074">
    <property type="term" value="P:DNA integration"/>
    <property type="evidence" value="ECO:0007669"/>
    <property type="project" value="InterPro"/>
</dbReference>
<accession>A0A699GI60</accession>
<keyword evidence="2" id="KW-0233">DNA recombination</keyword>
<dbReference type="EMBL" id="BKCJ010000050">
    <property type="protein sequence ID" value="GEU29187.1"/>
    <property type="molecule type" value="Genomic_DNA"/>
</dbReference>
<protein>
    <recommendedName>
        <fullName evidence="4">Tyr recombinase domain-containing protein</fullName>
    </recommendedName>
</protein>
<dbReference type="InterPro" id="IPR011010">
    <property type="entry name" value="DNA_brk_join_enz"/>
</dbReference>
<dbReference type="InterPro" id="IPR010998">
    <property type="entry name" value="Integrase_recombinase_N"/>
</dbReference>
<feature type="compositionally biased region" description="Low complexity" evidence="3">
    <location>
        <begin position="263"/>
        <end position="275"/>
    </location>
</feature>
<feature type="compositionally biased region" description="Basic residues" evidence="3">
    <location>
        <begin position="197"/>
        <end position="206"/>
    </location>
</feature>
<dbReference type="CDD" id="cd00799">
    <property type="entry name" value="INT_Cre_C"/>
    <property type="match status" value="1"/>
</dbReference>
<proteinExistence type="predicted"/>
<reference evidence="5" key="1">
    <citation type="journal article" date="2019" name="Sci. Rep.">
        <title>Draft genome of Tanacetum cinerariifolium, the natural source of mosquito coil.</title>
        <authorList>
            <person name="Yamashiro T."/>
            <person name="Shiraishi A."/>
            <person name="Satake H."/>
            <person name="Nakayama K."/>
        </authorList>
    </citation>
    <scope>NUCLEOTIDE SEQUENCE</scope>
</reference>
<feature type="region of interest" description="Disordered" evidence="3">
    <location>
        <begin position="163"/>
        <end position="314"/>
    </location>
</feature>
<keyword evidence="1" id="KW-0238">DNA-binding</keyword>
<dbReference type="InterPro" id="IPR052925">
    <property type="entry name" value="Phage_Integrase-like_Recomb"/>
</dbReference>
<evidence type="ECO:0000256" key="3">
    <source>
        <dbReference type="SAM" id="MobiDB-lite"/>
    </source>
</evidence>
<gene>
    <name evidence="5" type="ORF">Tci_001165</name>
</gene>